<dbReference type="InterPro" id="IPR036371">
    <property type="entry name" value="TPK_B1-bd_sf"/>
</dbReference>
<dbReference type="Proteomes" id="UP000824099">
    <property type="component" value="Unassembled WGS sequence"/>
</dbReference>
<evidence type="ECO:0000256" key="1">
    <source>
        <dbReference type="ARBA" id="ARBA00022679"/>
    </source>
</evidence>
<dbReference type="InterPro" id="IPR006282">
    <property type="entry name" value="Thi_PPkinase"/>
</dbReference>
<dbReference type="SMART" id="SM00983">
    <property type="entry name" value="TPK_B1_binding"/>
    <property type="match status" value="1"/>
</dbReference>
<reference evidence="7" key="2">
    <citation type="journal article" date="2021" name="PeerJ">
        <title>Extensive microbial diversity within the chicken gut microbiome revealed by metagenomics and culture.</title>
        <authorList>
            <person name="Gilroy R."/>
            <person name="Ravi A."/>
            <person name="Getino M."/>
            <person name="Pursley I."/>
            <person name="Horton D.L."/>
            <person name="Alikhan N.F."/>
            <person name="Baker D."/>
            <person name="Gharbi K."/>
            <person name="Hall N."/>
            <person name="Watson M."/>
            <person name="Adriaenssens E.M."/>
            <person name="Foster-Nyarko E."/>
            <person name="Jarju S."/>
            <person name="Secka A."/>
            <person name="Antonio M."/>
            <person name="Oren A."/>
            <person name="Chaudhuri R.R."/>
            <person name="La Ragione R."/>
            <person name="Hildebrand F."/>
            <person name="Pallen M.J."/>
        </authorList>
    </citation>
    <scope>NUCLEOTIDE SEQUENCE</scope>
    <source>
        <strain evidence="7">CHK160-1198</strain>
    </source>
</reference>
<evidence type="ECO:0000313" key="8">
    <source>
        <dbReference type="Proteomes" id="UP000824099"/>
    </source>
</evidence>
<dbReference type="GO" id="GO:0030975">
    <property type="term" value="F:thiamine binding"/>
    <property type="evidence" value="ECO:0007669"/>
    <property type="project" value="InterPro"/>
</dbReference>
<sequence>MDKSFVQFSQMSLLINSTKVKKFFVIAGGRKPDAKWLKQATNYEEIWCADAGLDYCLDLKKKPKRVYGDFDSCSSSLQELLQEGTIAVHAFARKKDNTDLQLLLNDIPHNSQVIITGVWGGRFDHLYANIYSLAASKKEKNLNVILADHKEIMTMLLPGEEIACDFKQQPVAISLLPLAETNNVSISGVKWPLENKILLQDNPYAISNEMDSSKVNISVHTGLIGCYFNFIE</sequence>
<feature type="domain" description="Thiamin pyrophosphokinase thiamin-binding" evidence="6">
    <location>
        <begin position="159"/>
        <end position="224"/>
    </location>
</feature>
<organism evidence="7 8">
    <name type="scientific">Candidatus Avacidaminococcus intestinavium</name>
    <dbReference type="NCBI Taxonomy" id="2840684"/>
    <lineage>
        <taxon>Bacteria</taxon>
        <taxon>Bacillati</taxon>
        <taxon>Bacillota</taxon>
        <taxon>Negativicutes</taxon>
        <taxon>Acidaminococcales</taxon>
        <taxon>Acidaminococcaceae</taxon>
        <taxon>Acidaminococcaceae incertae sedis</taxon>
        <taxon>Candidatus Avacidaminococcus</taxon>
    </lineage>
</organism>
<name>A0A9D1MRK9_9FIRM</name>
<proteinExistence type="predicted"/>
<dbReference type="SUPFAM" id="SSF63999">
    <property type="entry name" value="Thiamin pyrophosphokinase, catalytic domain"/>
    <property type="match status" value="1"/>
</dbReference>
<dbReference type="InterPro" id="IPR007371">
    <property type="entry name" value="TPK_catalytic"/>
</dbReference>
<comment type="caution">
    <text evidence="7">The sequence shown here is derived from an EMBL/GenBank/DDBJ whole genome shotgun (WGS) entry which is preliminary data.</text>
</comment>
<dbReference type="GO" id="GO:0016301">
    <property type="term" value="F:kinase activity"/>
    <property type="evidence" value="ECO:0007669"/>
    <property type="project" value="UniProtKB-KW"/>
</dbReference>
<dbReference type="PANTHER" id="PTHR41299">
    <property type="entry name" value="THIAMINE PYROPHOSPHOKINASE"/>
    <property type="match status" value="1"/>
</dbReference>
<protein>
    <recommendedName>
        <fullName evidence="5">Thiamine diphosphokinase</fullName>
        <ecNumber evidence="5">2.7.6.2</ecNumber>
    </recommendedName>
</protein>
<dbReference type="Pfam" id="PF04263">
    <property type="entry name" value="TPK_catalytic"/>
    <property type="match status" value="1"/>
</dbReference>
<dbReference type="NCBIfam" id="TIGR01378">
    <property type="entry name" value="thi_PPkinase"/>
    <property type="match status" value="1"/>
</dbReference>
<evidence type="ECO:0000259" key="6">
    <source>
        <dbReference type="SMART" id="SM00983"/>
    </source>
</evidence>
<dbReference type="EC" id="2.7.6.2" evidence="5"/>
<dbReference type="AlphaFoldDB" id="A0A9D1MRK9"/>
<dbReference type="SUPFAM" id="SSF63862">
    <property type="entry name" value="Thiamin pyrophosphokinase, substrate-binding domain"/>
    <property type="match status" value="1"/>
</dbReference>
<evidence type="ECO:0000313" key="7">
    <source>
        <dbReference type="EMBL" id="HIU64980.1"/>
    </source>
</evidence>
<dbReference type="InterPro" id="IPR053149">
    <property type="entry name" value="TPK"/>
</dbReference>
<dbReference type="InterPro" id="IPR007373">
    <property type="entry name" value="Thiamin_PyroPKinase_B1-bd"/>
</dbReference>
<dbReference type="Gene3D" id="3.40.50.10240">
    <property type="entry name" value="Thiamin pyrophosphokinase, catalytic domain"/>
    <property type="match status" value="1"/>
</dbReference>
<dbReference type="CDD" id="cd07995">
    <property type="entry name" value="TPK"/>
    <property type="match status" value="1"/>
</dbReference>
<dbReference type="GO" id="GO:0005524">
    <property type="term" value="F:ATP binding"/>
    <property type="evidence" value="ECO:0007669"/>
    <property type="project" value="UniProtKB-KW"/>
</dbReference>
<evidence type="ECO:0000256" key="4">
    <source>
        <dbReference type="ARBA" id="ARBA00022840"/>
    </source>
</evidence>
<dbReference type="EMBL" id="DVNI01000134">
    <property type="protein sequence ID" value="HIU64980.1"/>
    <property type="molecule type" value="Genomic_DNA"/>
</dbReference>
<dbReference type="GO" id="GO:0004788">
    <property type="term" value="F:thiamine diphosphokinase activity"/>
    <property type="evidence" value="ECO:0007669"/>
    <property type="project" value="UniProtKB-UniRule"/>
</dbReference>
<dbReference type="GO" id="GO:0009229">
    <property type="term" value="P:thiamine diphosphate biosynthetic process"/>
    <property type="evidence" value="ECO:0007669"/>
    <property type="project" value="InterPro"/>
</dbReference>
<accession>A0A9D1MRK9</accession>
<keyword evidence="1 7" id="KW-0808">Transferase</keyword>
<reference evidence="7" key="1">
    <citation type="submission" date="2020-10" db="EMBL/GenBank/DDBJ databases">
        <authorList>
            <person name="Gilroy R."/>
        </authorList>
    </citation>
    <scope>NUCLEOTIDE SEQUENCE</scope>
    <source>
        <strain evidence="7">CHK160-1198</strain>
    </source>
</reference>
<evidence type="ECO:0000256" key="3">
    <source>
        <dbReference type="ARBA" id="ARBA00022777"/>
    </source>
</evidence>
<dbReference type="InterPro" id="IPR036759">
    <property type="entry name" value="TPK_catalytic_sf"/>
</dbReference>
<dbReference type="GO" id="GO:0006772">
    <property type="term" value="P:thiamine metabolic process"/>
    <property type="evidence" value="ECO:0007669"/>
    <property type="project" value="UniProtKB-UniRule"/>
</dbReference>
<evidence type="ECO:0000256" key="2">
    <source>
        <dbReference type="ARBA" id="ARBA00022741"/>
    </source>
</evidence>
<evidence type="ECO:0000256" key="5">
    <source>
        <dbReference type="NCBIfam" id="TIGR01378"/>
    </source>
</evidence>
<dbReference type="Pfam" id="PF04265">
    <property type="entry name" value="TPK_B1_binding"/>
    <property type="match status" value="1"/>
</dbReference>
<keyword evidence="3" id="KW-0418">Kinase</keyword>
<gene>
    <name evidence="7" type="ORF">IAB06_08120</name>
</gene>
<dbReference type="PANTHER" id="PTHR41299:SF1">
    <property type="entry name" value="THIAMINE PYROPHOSPHOKINASE"/>
    <property type="match status" value="1"/>
</dbReference>
<keyword evidence="4" id="KW-0067">ATP-binding</keyword>
<keyword evidence="2" id="KW-0547">Nucleotide-binding</keyword>